<evidence type="ECO:0000313" key="2">
    <source>
        <dbReference type="Proteomes" id="UP000729701"/>
    </source>
</evidence>
<comment type="caution">
    <text evidence="1">The sequence shown here is derived from an EMBL/GenBank/DDBJ whole genome shotgun (WGS) entry which is preliminary data.</text>
</comment>
<dbReference type="Proteomes" id="UP000729701">
    <property type="component" value="Unassembled WGS sequence"/>
</dbReference>
<proteinExistence type="predicted"/>
<evidence type="ECO:0000313" key="1">
    <source>
        <dbReference type="EMBL" id="MBW4665870.1"/>
    </source>
</evidence>
<sequence length="65" mass="7547">METTTSKQELLKLIHEYLNIAPQNTLEKVLELLEDEEDIRDARAEIADAKINGTVSWEEYKRETA</sequence>
<accession>A0A951QHB1</accession>
<name>A0A951QHB1_9CYAN</name>
<reference evidence="1" key="2">
    <citation type="journal article" date="2022" name="Microbiol. Resour. Announc.">
        <title>Metagenome Sequencing to Explore Phylogenomics of Terrestrial Cyanobacteria.</title>
        <authorList>
            <person name="Ward R.D."/>
            <person name="Stajich J.E."/>
            <person name="Johansen J.R."/>
            <person name="Huntemann M."/>
            <person name="Clum A."/>
            <person name="Foster B."/>
            <person name="Foster B."/>
            <person name="Roux S."/>
            <person name="Palaniappan K."/>
            <person name="Varghese N."/>
            <person name="Mukherjee S."/>
            <person name="Reddy T.B.K."/>
            <person name="Daum C."/>
            <person name="Copeland A."/>
            <person name="Chen I.A."/>
            <person name="Ivanova N.N."/>
            <person name="Kyrpides N.C."/>
            <person name="Shapiro N."/>
            <person name="Eloe-Fadrosh E.A."/>
            <person name="Pietrasiak N."/>
        </authorList>
    </citation>
    <scope>NUCLEOTIDE SEQUENCE</scope>
    <source>
        <strain evidence="1">GSE-NOS-MK-12-04C</strain>
    </source>
</reference>
<organism evidence="1 2">
    <name type="scientific">Cyanomargarita calcarea GSE-NOS-MK-12-04C</name>
    <dbReference type="NCBI Taxonomy" id="2839659"/>
    <lineage>
        <taxon>Bacteria</taxon>
        <taxon>Bacillati</taxon>
        <taxon>Cyanobacteriota</taxon>
        <taxon>Cyanophyceae</taxon>
        <taxon>Nostocales</taxon>
        <taxon>Cyanomargaritaceae</taxon>
        <taxon>Cyanomargarita</taxon>
    </lineage>
</organism>
<reference evidence="1" key="1">
    <citation type="submission" date="2021-05" db="EMBL/GenBank/DDBJ databases">
        <authorList>
            <person name="Pietrasiak N."/>
            <person name="Ward R."/>
            <person name="Stajich J.E."/>
            <person name="Kurbessoian T."/>
        </authorList>
    </citation>
    <scope>NUCLEOTIDE SEQUENCE</scope>
    <source>
        <strain evidence="1">GSE-NOS-MK-12-04C</strain>
    </source>
</reference>
<dbReference type="EMBL" id="JAHHGZ010000001">
    <property type="protein sequence ID" value="MBW4665870.1"/>
    <property type="molecule type" value="Genomic_DNA"/>
</dbReference>
<protein>
    <submittedName>
        <fullName evidence="1">Uncharacterized protein</fullName>
    </submittedName>
</protein>
<gene>
    <name evidence="1" type="ORF">KME60_00125</name>
</gene>
<dbReference type="AlphaFoldDB" id="A0A951QHB1"/>